<sequence>MRCIASVLCDFCTASVGNDTLSYISLCLSVHLNGKGEVFDSFSAFYTCVCVCMCMRERERKDGGHMVNVKSPKCRNIYCLSCLVCGTTTTTKSYHCLHGVAKI</sequence>
<dbReference type="Proteomes" id="UP000002316">
    <property type="component" value="Chromosome 4"/>
</dbReference>
<dbReference type="EMBL" id="FN554967">
    <property type="protein sequence ID" value="CBH10426.1"/>
    <property type="molecule type" value="Genomic_DNA"/>
</dbReference>
<dbReference type="KEGG" id="tbg:TbgDal_IV1310"/>
<dbReference type="RefSeq" id="XP_011772716.1">
    <property type="nucleotide sequence ID" value="XM_011774414.1"/>
</dbReference>
<dbReference type="VEuPathDB" id="TriTrypDB:Tbg972.4.1310"/>
<name>C9ZM01_TRYB9</name>
<accession>C9ZM01</accession>
<evidence type="ECO:0000313" key="2">
    <source>
        <dbReference type="Proteomes" id="UP000002316"/>
    </source>
</evidence>
<dbReference type="GeneID" id="23859536"/>
<evidence type="ECO:0000313" key="1">
    <source>
        <dbReference type="EMBL" id="CBH10426.1"/>
    </source>
</evidence>
<dbReference type="AlphaFoldDB" id="C9ZM01"/>
<gene>
    <name evidence="1" type="ORF">TbgDal_IV1310</name>
</gene>
<proteinExistence type="predicted"/>
<reference evidence="2" key="1">
    <citation type="journal article" date="2010" name="PLoS Negl. Trop. Dis.">
        <title>The genome sequence of Trypanosoma brucei gambiense, causative agent of chronic human african trypanosomiasis.</title>
        <authorList>
            <person name="Jackson A.P."/>
            <person name="Sanders M."/>
            <person name="Berry A."/>
            <person name="McQuillan J."/>
            <person name="Aslett M.A."/>
            <person name="Quail M.A."/>
            <person name="Chukualim B."/>
            <person name="Capewell P."/>
            <person name="MacLeod A."/>
            <person name="Melville S.E."/>
            <person name="Gibson W."/>
            <person name="Barry J.D."/>
            <person name="Berriman M."/>
            <person name="Hertz-Fowler C."/>
        </authorList>
    </citation>
    <scope>NUCLEOTIDE SEQUENCE [LARGE SCALE GENOMIC DNA]</scope>
    <source>
        <strain evidence="2">MHOM/CI/86/DAL972</strain>
    </source>
</reference>
<organism evidence="1 2">
    <name type="scientific">Trypanosoma brucei gambiense (strain MHOM/CI/86/DAL972)</name>
    <dbReference type="NCBI Taxonomy" id="679716"/>
    <lineage>
        <taxon>Eukaryota</taxon>
        <taxon>Discoba</taxon>
        <taxon>Euglenozoa</taxon>
        <taxon>Kinetoplastea</taxon>
        <taxon>Metakinetoplastina</taxon>
        <taxon>Trypanosomatida</taxon>
        <taxon>Trypanosomatidae</taxon>
        <taxon>Trypanosoma</taxon>
    </lineage>
</organism>
<protein>
    <submittedName>
        <fullName evidence="1">T. brucei spp.-specific protein</fullName>
    </submittedName>
</protein>